<reference evidence="1" key="1">
    <citation type="submission" date="2021-01" db="EMBL/GenBank/DDBJ databases">
        <authorList>
            <consortium name="Genoscope - CEA"/>
            <person name="William W."/>
        </authorList>
    </citation>
    <scope>NUCLEOTIDE SEQUENCE</scope>
</reference>
<name>A0A8S1YRE8_PAROT</name>
<dbReference type="AlphaFoldDB" id="A0A8S1YRE8"/>
<protein>
    <submittedName>
        <fullName evidence="1">Uncharacterized protein</fullName>
    </submittedName>
</protein>
<evidence type="ECO:0000313" key="1">
    <source>
        <dbReference type="EMBL" id="CAD8215152.1"/>
    </source>
</evidence>
<organism evidence="1 2">
    <name type="scientific">Paramecium octaurelia</name>
    <dbReference type="NCBI Taxonomy" id="43137"/>
    <lineage>
        <taxon>Eukaryota</taxon>
        <taxon>Sar</taxon>
        <taxon>Alveolata</taxon>
        <taxon>Ciliophora</taxon>
        <taxon>Intramacronucleata</taxon>
        <taxon>Oligohymenophorea</taxon>
        <taxon>Peniculida</taxon>
        <taxon>Parameciidae</taxon>
        <taxon>Paramecium</taxon>
    </lineage>
</organism>
<proteinExistence type="predicted"/>
<dbReference type="EMBL" id="CAJJDP010000213">
    <property type="protein sequence ID" value="CAD8215152.1"/>
    <property type="molecule type" value="Genomic_DNA"/>
</dbReference>
<gene>
    <name evidence="1" type="ORF">POCTA_138.1.T2090017</name>
</gene>
<comment type="caution">
    <text evidence="1">The sequence shown here is derived from an EMBL/GenBank/DDBJ whole genome shotgun (WGS) entry which is preliminary data.</text>
</comment>
<keyword evidence="2" id="KW-1185">Reference proteome</keyword>
<evidence type="ECO:0000313" key="2">
    <source>
        <dbReference type="Proteomes" id="UP000683925"/>
    </source>
</evidence>
<accession>A0A8S1YRE8</accession>
<sequence>MSPDTKFLLAEVHTSFALMKENVEAKRVRLSRNCQPFKQITHL</sequence>
<dbReference type="Proteomes" id="UP000683925">
    <property type="component" value="Unassembled WGS sequence"/>
</dbReference>